<dbReference type="EMBL" id="JAHCVI010000006">
    <property type="protein sequence ID" value="KAG7284113.1"/>
    <property type="molecule type" value="Genomic_DNA"/>
</dbReference>
<keyword evidence="8" id="KW-1185">Reference proteome</keyword>
<protein>
    <recommendedName>
        <fullName evidence="6">AAA+ ATPase domain-containing protein</fullName>
    </recommendedName>
</protein>
<evidence type="ECO:0000259" key="6">
    <source>
        <dbReference type="SMART" id="SM00382"/>
    </source>
</evidence>
<evidence type="ECO:0000256" key="5">
    <source>
        <dbReference type="SAM" id="MobiDB-lite"/>
    </source>
</evidence>
<organism evidence="7 8">
    <name type="scientific">Staphylotrichum longicolle</name>
    <dbReference type="NCBI Taxonomy" id="669026"/>
    <lineage>
        <taxon>Eukaryota</taxon>
        <taxon>Fungi</taxon>
        <taxon>Dikarya</taxon>
        <taxon>Ascomycota</taxon>
        <taxon>Pezizomycotina</taxon>
        <taxon>Sordariomycetes</taxon>
        <taxon>Sordariomycetidae</taxon>
        <taxon>Sordariales</taxon>
        <taxon>Chaetomiaceae</taxon>
        <taxon>Staphylotrichum</taxon>
    </lineage>
</organism>
<accession>A0AAD4EMU9</accession>
<dbReference type="InterPro" id="IPR003593">
    <property type="entry name" value="AAA+_ATPase"/>
</dbReference>
<dbReference type="AlphaFoldDB" id="A0AAD4EMU9"/>
<dbReference type="GO" id="GO:0016887">
    <property type="term" value="F:ATP hydrolysis activity"/>
    <property type="evidence" value="ECO:0007669"/>
    <property type="project" value="InterPro"/>
</dbReference>
<feature type="region of interest" description="Disordered" evidence="5">
    <location>
        <begin position="91"/>
        <end position="116"/>
    </location>
</feature>
<dbReference type="Pfam" id="PF09336">
    <property type="entry name" value="Vps4_C"/>
    <property type="match status" value="1"/>
</dbReference>
<evidence type="ECO:0000313" key="7">
    <source>
        <dbReference type="EMBL" id="KAG7284113.1"/>
    </source>
</evidence>
<evidence type="ECO:0000256" key="3">
    <source>
        <dbReference type="ARBA" id="ARBA00022840"/>
    </source>
</evidence>
<dbReference type="CDD" id="cd19509">
    <property type="entry name" value="RecA-like_VPS4-like"/>
    <property type="match status" value="1"/>
</dbReference>
<dbReference type="Gene3D" id="1.10.8.60">
    <property type="match status" value="1"/>
</dbReference>
<dbReference type="FunFam" id="3.40.50.300:FF:000093">
    <property type="entry name" value="Fidgetin-like 1"/>
    <property type="match status" value="1"/>
</dbReference>
<dbReference type="Proteomes" id="UP001197093">
    <property type="component" value="Unassembled WGS sequence"/>
</dbReference>
<dbReference type="PROSITE" id="PS00674">
    <property type="entry name" value="AAA"/>
    <property type="match status" value="1"/>
</dbReference>
<comment type="similarity">
    <text evidence="1 4">Belongs to the AAA ATPase family.</text>
</comment>
<dbReference type="InterPro" id="IPR003959">
    <property type="entry name" value="ATPase_AAA_core"/>
</dbReference>
<dbReference type="FunFam" id="1.10.8.60:FF:000022">
    <property type="entry name" value="Fidgetin like 1"/>
    <property type="match status" value="1"/>
</dbReference>
<dbReference type="Gene3D" id="3.40.50.300">
    <property type="entry name" value="P-loop containing nucleotide triphosphate hydrolases"/>
    <property type="match status" value="1"/>
</dbReference>
<evidence type="ECO:0000256" key="2">
    <source>
        <dbReference type="ARBA" id="ARBA00022741"/>
    </source>
</evidence>
<evidence type="ECO:0000256" key="1">
    <source>
        <dbReference type="ARBA" id="ARBA00006914"/>
    </source>
</evidence>
<dbReference type="PANTHER" id="PTHR23074">
    <property type="entry name" value="AAA DOMAIN-CONTAINING"/>
    <property type="match status" value="1"/>
</dbReference>
<dbReference type="Pfam" id="PF00004">
    <property type="entry name" value="AAA"/>
    <property type="match status" value="1"/>
</dbReference>
<dbReference type="InterPro" id="IPR027417">
    <property type="entry name" value="P-loop_NTPase"/>
</dbReference>
<evidence type="ECO:0000256" key="4">
    <source>
        <dbReference type="RuleBase" id="RU003651"/>
    </source>
</evidence>
<keyword evidence="3 4" id="KW-0067">ATP-binding</keyword>
<reference evidence="7" key="1">
    <citation type="submission" date="2023-02" db="EMBL/GenBank/DDBJ databases">
        <authorList>
            <person name="Palmer J.M."/>
        </authorList>
    </citation>
    <scope>NUCLEOTIDE SEQUENCE</scope>
    <source>
        <strain evidence="7">FW57</strain>
    </source>
</reference>
<evidence type="ECO:0000313" key="8">
    <source>
        <dbReference type="Proteomes" id="UP001197093"/>
    </source>
</evidence>
<dbReference type="SUPFAM" id="SSF52540">
    <property type="entry name" value="P-loop containing nucleoside triphosphate hydrolases"/>
    <property type="match status" value="1"/>
</dbReference>
<dbReference type="Pfam" id="PF17862">
    <property type="entry name" value="AAA_lid_3"/>
    <property type="match status" value="1"/>
</dbReference>
<dbReference type="InterPro" id="IPR041569">
    <property type="entry name" value="AAA_lid_3"/>
</dbReference>
<dbReference type="PANTHER" id="PTHR23074:SF17">
    <property type="entry name" value="FIDGETIN-LIKE PROTEIN 1"/>
    <property type="match status" value="1"/>
</dbReference>
<comment type="caution">
    <text evidence="7">The sequence shown here is derived from an EMBL/GenBank/DDBJ whole genome shotgun (WGS) entry which is preliminary data.</text>
</comment>
<dbReference type="InterPro" id="IPR050304">
    <property type="entry name" value="MT-severing_AAA_ATPase"/>
</dbReference>
<gene>
    <name evidence="7" type="ORF">NEMBOFW57_010474</name>
</gene>
<feature type="domain" description="AAA+ ATPase" evidence="6">
    <location>
        <begin position="252"/>
        <end position="403"/>
    </location>
</feature>
<keyword evidence="2 4" id="KW-0547">Nucleotide-binding</keyword>
<name>A0AAD4EMU9_9PEZI</name>
<dbReference type="InterPro" id="IPR015415">
    <property type="entry name" value="Spast_Vps4_C"/>
</dbReference>
<dbReference type="GO" id="GO:0005524">
    <property type="term" value="F:ATP binding"/>
    <property type="evidence" value="ECO:0007669"/>
    <property type="project" value="UniProtKB-KW"/>
</dbReference>
<dbReference type="InterPro" id="IPR003960">
    <property type="entry name" value="ATPase_AAA_CS"/>
</dbReference>
<sequence length="508" mass="56303">MFGNRTATALSILQKTYDESYLTCSTAVYYESKPLMMRTVQGNEGEAMRCWKQALEQIYDHNANRVLPSFAPRTETEKALVESLHQLELQYGPSTLDNKTNKLPPEPRDPGVVKQQEQGWIGDGTIPAVTYTDLARPDVLRRRSSRHKVSSGRQKEASLIADSLAELSDSSTEDEQTKAANAWKKRKAAVLKKLPPGVDQHAAKQILNEIIVQGDEVHWTDIAGLEVAKNALRETVVYPFLRPDLFMGLREPARGMLLFGPPGTGKTMLARAVATESKSTFFSISASSLTSKYLGESEKLVRALFSLAKVFAPSIIFVDEIDSLLSQRSGSGEHEATRRIKTEFLIQWSDLQRAAAGREVGEKDKERGDANRVLVLAATNLPWAIDEAARRRFVRRQYIPLPEADTRAVQLKTLLKQQKHTLSDADIDSLVGMTDGFSGSDITALAKDAAMGPLRSLGEALLHMTMDEIRPIELSDFVASLTTIRPSVNKAGLKQYEDWAKEFGERGG</sequence>
<proteinExistence type="inferred from homology"/>
<dbReference type="SMART" id="SM00382">
    <property type="entry name" value="AAA"/>
    <property type="match status" value="1"/>
</dbReference>